<comment type="caution">
    <text evidence="2">The sequence shown here is derived from an EMBL/GenBank/DDBJ whole genome shotgun (WGS) entry which is preliminary data.</text>
</comment>
<gene>
    <name evidence="2" type="ORF">MSAN_00214200</name>
</gene>
<dbReference type="Pfam" id="PF19271">
    <property type="entry name" value="Nis1"/>
    <property type="match status" value="1"/>
</dbReference>
<keyword evidence="3" id="KW-1185">Reference proteome</keyword>
<feature type="signal peptide" evidence="1">
    <location>
        <begin position="1"/>
        <end position="19"/>
    </location>
</feature>
<proteinExistence type="predicted"/>
<feature type="chain" id="PRO_5034473261" evidence="1">
    <location>
        <begin position="20"/>
        <end position="145"/>
    </location>
</feature>
<evidence type="ECO:0000256" key="1">
    <source>
        <dbReference type="SAM" id="SignalP"/>
    </source>
</evidence>
<evidence type="ECO:0000313" key="2">
    <source>
        <dbReference type="EMBL" id="KAF7377905.1"/>
    </source>
</evidence>
<organism evidence="2 3">
    <name type="scientific">Mycena sanguinolenta</name>
    <dbReference type="NCBI Taxonomy" id="230812"/>
    <lineage>
        <taxon>Eukaryota</taxon>
        <taxon>Fungi</taxon>
        <taxon>Dikarya</taxon>
        <taxon>Basidiomycota</taxon>
        <taxon>Agaricomycotina</taxon>
        <taxon>Agaricomycetes</taxon>
        <taxon>Agaricomycetidae</taxon>
        <taxon>Agaricales</taxon>
        <taxon>Marasmiineae</taxon>
        <taxon>Mycenaceae</taxon>
        <taxon>Mycena</taxon>
    </lineage>
</organism>
<dbReference type="AlphaFoldDB" id="A0A8H7DKW0"/>
<keyword evidence="1" id="KW-0732">Signal</keyword>
<protein>
    <submittedName>
        <fullName evidence="2">Uncharacterized protein</fullName>
    </submittedName>
</protein>
<name>A0A8H7DKW0_9AGAR</name>
<dbReference type="OrthoDB" id="2841294at2759"/>
<sequence length="145" mass="14514">MKFLGSLALSAVFAATALAQAVDIGAPAAGTTVSAGSNITVEIDRPDSLTASTEVAVVIGFLSCGASGCPPPSETLGTILYNGPYDPEFSNDGSGVNKPPHQNFTVTIPSSASSGPAQLGVIHLALVGLSETPLFETLNVTLNVA</sequence>
<dbReference type="EMBL" id="JACAZH010000001">
    <property type="protein sequence ID" value="KAF7377905.1"/>
    <property type="molecule type" value="Genomic_DNA"/>
</dbReference>
<dbReference type="InterPro" id="IPR045469">
    <property type="entry name" value="Nis1"/>
</dbReference>
<reference evidence="2" key="1">
    <citation type="submission" date="2020-05" db="EMBL/GenBank/DDBJ databases">
        <title>Mycena genomes resolve the evolution of fungal bioluminescence.</title>
        <authorList>
            <person name="Tsai I.J."/>
        </authorList>
    </citation>
    <scope>NUCLEOTIDE SEQUENCE</scope>
    <source>
        <strain evidence="2">160909Yilan</strain>
    </source>
</reference>
<dbReference type="Proteomes" id="UP000623467">
    <property type="component" value="Unassembled WGS sequence"/>
</dbReference>
<accession>A0A8H7DKW0</accession>
<evidence type="ECO:0000313" key="3">
    <source>
        <dbReference type="Proteomes" id="UP000623467"/>
    </source>
</evidence>